<sequence length="1231" mass="137581">MFKAAVPSVAPSASASASSHDTHSLPPAFKGPVQRFLAVSLPTVTLTPEFIDILDSVDVIIPSRIQVTIRWWNEDTASSLAVFPRLNSPLPPSVEVHQALLRKQQLDKEKPHQLQHPPLPEPGQQQSQQERPLSSIASNSAQPSLATAPQQRSRAAKFLRRPWTTGGARLMNVLRIGTTKKPKEDNASSSKPPWTAQHTDAHNLIPTLRPTTPNPPPPPPPPPAAAAAPADAKPLPTLPDAAYPVTVAYPVRCSLDQLYRYFLEMTSLALEIQITPNLTILASVPNLADLFRNIHGTFSGVFPFTTVLQNNDPNLAHHKIFNRRTVLGMAVFQAWCQDTSDVGDTSEGSDSTSNASIHNDEQPTAPHHHHRPHNGQSSIRHHRQPSNQHFGYPTVPSSISYRHPPPQHPLHQQQQMHRVRPSLGAPFKQPSPVHPLSPSAAVDPTAHHQQQQKAPQHQRGARVIDRRPPVGPRHPDLLYQSSLRFDDEPATYRNRRFPSHPHSNATGPPEMPYENQGHRGSRGNGYGRQQDMTGAAGVGLIDSSSRQYPNIKLPIPDLGPPYDASYRRHARNGVQRPSQDDSLYRHRRSEDTNTTTHHSQGSRSRPRSGATAAAIGRLDSVLARGEDLLKGMKTSLALDPEEVRTRSARHLRSSVLKDDHQDDGRFRPYHESLPYWPSKSRFKLELSIPTAYLTSHGLLKGSKHKRYHSLPLPEQQQSHLKHQRQPHHRSQQQPQQQKQQQTQTISPMVSTAAGLAILSETQSSPFILQSGRDSRGQEFWTQMTGGGRHRREDSHGGDSESMPRGLRHSGKPIQFEKVARRSDLARLQLAQEQSAATAHGHYQSFQTSPASRIRQYRQEDKYQDRQGMGRRRSSSGSKRRDEPSSPSLSGHHQPRKSKSYPPAALPTMGADPGRPWKQQHRRRLSSNDRLQIRMNPRPGDLLNDTPDLFPSRSMSGLVRPEYHSSVTGSSFSGAEDSYSTGQSYSVSTEDEDMRFGSAMGGRQSRLQRRRKVPSVEEEEDFDEEVKRVDQQRRRKERSQDRRQESRRRRRRNNDQGREQGPQKRQQGVHPQHFNFKAQCQLMLTPEVMAACMLENISVEVWKLNPKRQTMIELGSAKLPLHKVLSRILQKTAAASASGAGSHGPSHGNLRGGLGGPQDSYYGSGSAARMREWQQQQRGGEARAAGTFKEGWRLEPSLYDIRSRQGTVIGQLDADVWILPRSRSDSMVSAAA</sequence>
<feature type="compositionally biased region" description="Low complexity" evidence="1">
    <location>
        <begin position="447"/>
        <end position="458"/>
    </location>
</feature>
<dbReference type="STRING" id="1314771.A0A197K7S9"/>
<feature type="region of interest" description="Disordered" evidence="1">
    <location>
        <begin position="838"/>
        <end position="946"/>
    </location>
</feature>
<feature type="region of interest" description="Disordered" evidence="1">
    <location>
        <begin position="491"/>
        <end position="528"/>
    </location>
</feature>
<name>A0A197K7S9_9FUNG</name>
<feature type="compositionally biased region" description="Polar residues" evidence="1">
    <location>
        <begin position="964"/>
        <end position="987"/>
    </location>
</feature>
<dbReference type="AlphaFoldDB" id="A0A197K7S9"/>
<feature type="region of interest" description="Disordered" evidence="1">
    <location>
        <begin position="961"/>
        <end position="1071"/>
    </location>
</feature>
<feature type="compositionally biased region" description="Low complexity" evidence="1">
    <location>
        <begin position="731"/>
        <end position="744"/>
    </location>
</feature>
<feature type="region of interest" description="Disordered" evidence="1">
    <location>
        <begin position="640"/>
        <end position="669"/>
    </location>
</feature>
<keyword evidence="3" id="KW-1185">Reference proteome</keyword>
<feature type="compositionally biased region" description="Basic residues" evidence="1">
    <location>
        <begin position="366"/>
        <end position="384"/>
    </location>
</feature>
<feature type="compositionally biased region" description="Basic and acidic residues" evidence="1">
    <location>
        <begin position="655"/>
        <end position="669"/>
    </location>
</feature>
<dbReference type="EMBL" id="KV442025">
    <property type="protein sequence ID" value="OAQ32484.1"/>
    <property type="molecule type" value="Genomic_DNA"/>
</dbReference>
<proteinExistence type="predicted"/>
<feature type="compositionally biased region" description="Polar residues" evidence="1">
    <location>
        <begin position="187"/>
        <end position="198"/>
    </location>
</feature>
<feature type="compositionally biased region" description="Polar residues" evidence="1">
    <location>
        <begin position="592"/>
        <end position="603"/>
    </location>
</feature>
<organism evidence="2 3">
    <name type="scientific">Linnemannia elongata AG-77</name>
    <dbReference type="NCBI Taxonomy" id="1314771"/>
    <lineage>
        <taxon>Eukaryota</taxon>
        <taxon>Fungi</taxon>
        <taxon>Fungi incertae sedis</taxon>
        <taxon>Mucoromycota</taxon>
        <taxon>Mortierellomycotina</taxon>
        <taxon>Mortierellomycetes</taxon>
        <taxon>Mortierellales</taxon>
        <taxon>Mortierellaceae</taxon>
        <taxon>Linnemannia</taxon>
    </lineage>
</organism>
<feature type="compositionally biased region" description="Basic and acidic residues" evidence="1">
    <location>
        <begin position="1052"/>
        <end position="1061"/>
    </location>
</feature>
<protein>
    <submittedName>
        <fullName evidence="2">Uncharacterized protein</fullName>
    </submittedName>
</protein>
<accession>A0A197K7S9</accession>
<feature type="region of interest" description="Disordered" evidence="1">
    <location>
        <begin position="547"/>
        <end position="610"/>
    </location>
</feature>
<feature type="region of interest" description="Disordered" evidence="1">
    <location>
        <begin position="109"/>
        <end position="233"/>
    </location>
</feature>
<feature type="region of interest" description="Disordered" evidence="1">
    <location>
        <begin position="341"/>
        <end position="477"/>
    </location>
</feature>
<evidence type="ECO:0000313" key="2">
    <source>
        <dbReference type="EMBL" id="OAQ32484.1"/>
    </source>
</evidence>
<evidence type="ECO:0000313" key="3">
    <source>
        <dbReference type="Proteomes" id="UP000078512"/>
    </source>
</evidence>
<feature type="region of interest" description="Disordered" evidence="1">
    <location>
        <begin position="767"/>
        <end position="814"/>
    </location>
</feature>
<dbReference type="Proteomes" id="UP000078512">
    <property type="component" value="Unassembled WGS sequence"/>
</dbReference>
<feature type="compositionally biased region" description="Basic and acidic residues" evidence="1">
    <location>
        <begin position="462"/>
        <end position="476"/>
    </location>
</feature>
<evidence type="ECO:0000256" key="1">
    <source>
        <dbReference type="SAM" id="MobiDB-lite"/>
    </source>
</evidence>
<feature type="region of interest" description="Disordered" evidence="1">
    <location>
        <begin position="714"/>
        <end position="747"/>
    </location>
</feature>
<feature type="compositionally biased region" description="Basic residues" evidence="1">
    <location>
        <begin position="719"/>
        <end position="730"/>
    </location>
</feature>
<feature type="compositionally biased region" description="Polar residues" evidence="1">
    <location>
        <begin position="385"/>
        <end position="400"/>
    </location>
</feature>
<feature type="compositionally biased region" description="Low complexity" evidence="1">
    <location>
        <begin position="1172"/>
        <end position="1183"/>
    </location>
</feature>
<gene>
    <name evidence="2" type="ORF">K457DRAFT_16492</name>
</gene>
<feature type="compositionally biased region" description="Polar residues" evidence="1">
    <location>
        <begin position="127"/>
        <end position="153"/>
    </location>
</feature>
<feature type="region of interest" description="Disordered" evidence="1">
    <location>
        <begin position="1135"/>
        <end position="1183"/>
    </location>
</feature>
<feature type="compositionally biased region" description="Pro residues" evidence="1">
    <location>
        <begin position="212"/>
        <end position="224"/>
    </location>
</feature>
<feature type="compositionally biased region" description="Basic and acidic residues" evidence="1">
    <location>
        <begin position="1024"/>
        <end position="1043"/>
    </location>
</feature>
<feature type="compositionally biased region" description="Polar residues" evidence="1">
    <location>
        <begin position="341"/>
        <end position="357"/>
    </location>
</feature>
<feature type="compositionally biased region" description="Low complexity" evidence="1">
    <location>
        <begin position="1135"/>
        <end position="1147"/>
    </location>
</feature>
<dbReference type="OrthoDB" id="191651at2759"/>
<reference evidence="2 3" key="1">
    <citation type="submission" date="2016-05" db="EMBL/GenBank/DDBJ databases">
        <title>Genome sequencing reveals origins of a unique bacterial endosymbiosis in the earliest lineages of terrestrial Fungi.</title>
        <authorList>
            <consortium name="DOE Joint Genome Institute"/>
            <person name="Uehling J."/>
            <person name="Gryganskyi A."/>
            <person name="Hameed K."/>
            <person name="Tschaplinski T."/>
            <person name="Misztal P."/>
            <person name="Wu S."/>
            <person name="Desiro A."/>
            <person name="Vande Pol N."/>
            <person name="Du Z.-Y."/>
            <person name="Zienkiewicz A."/>
            <person name="Zienkiewicz K."/>
            <person name="Morin E."/>
            <person name="Tisserant E."/>
            <person name="Splivallo R."/>
            <person name="Hainaut M."/>
            <person name="Henrissat B."/>
            <person name="Ohm R."/>
            <person name="Kuo A."/>
            <person name="Yan J."/>
            <person name="Lipzen A."/>
            <person name="Nolan M."/>
            <person name="Labutti K."/>
            <person name="Barry K."/>
            <person name="Goldstein A."/>
            <person name="Labbe J."/>
            <person name="Schadt C."/>
            <person name="Tuskan G."/>
            <person name="Grigoriev I."/>
            <person name="Martin F."/>
            <person name="Vilgalys R."/>
            <person name="Bonito G."/>
        </authorList>
    </citation>
    <scope>NUCLEOTIDE SEQUENCE [LARGE SCALE GENOMIC DNA]</scope>
    <source>
        <strain evidence="2 3">AG-77</strain>
    </source>
</reference>
<feature type="compositionally biased region" description="Basic and acidic residues" evidence="1">
    <location>
        <begin position="578"/>
        <end position="591"/>
    </location>
</feature>